<dbReference type="Proteomes" id="UP000037178">
    <property type="component" value="Unassembled WGS sequence"/>
</dbReference>
<dbReference type="AlphaFoldDB" id="A0A0J9E4W1"/>
<gene>
    <name evidence="1" type="ORF">AIOL_001806</name>
</gene>
<evidence type="ECO:0000313" key="2">
    <source>
        <dbReference type="Proteomes" id="UP000037178"/>
    </source>
</evidence>
<comment type="caution">
    <text evidence="1">The sequence shown here is derived from an EMBL/GenBank/DDBJ whole genome shotgun (WGS) entry which is preliminary data.</text>
</comment>
<reference evidence="1 2" key="1">
    <citation type="submission" date="2015-06" db="EMBL/GenBank/DDBJ databases">
        <title>Draft genome sequence of an Alphaproteobacteria species associated to the Mediterranean sponge Oscarella lobularis.</title>
        <authorList>
            <person name="Jourda C."/>
            <person name="Santini S."/>
            <person name="Claverie J.-M."/>
        </authorList>
    </citation>
    <scope>NUCLEOTIDE SEQUENCE [LARGE SCALE GENOMIC DNA]</scope>
    <source>
        <strain evidence="1">IGS</strain>
    </source>
</reference>
<evidence type="ECO:0000313" key="1">
    <source>
        <dbReference type="EMBL" id="KMW56849.1"/>
    </source>
</evidence>
<accession>A0A0J9E4W1</accession>
<dbReference type="EMBL" id="LFTY01000002">
    <property type="protein sequence ID" value="KMW56849.1"/>
    <property type="molecule type" value="Genomic_DNA"/>
</dbReference>
<name>A0A0J9E4W1_9RHOB</name>
<proteinExistence type="predicted"/>
<sequence length="45" mass="4997">MRFARGDAVSAAVAKRQWIARVNGVLRGLERSQGNAMSVLRRKGR</sequence>
<dbReference type="PATRIC" id="fig|1675527.3.peg.1902"/>
<keyword evidence="2" id="KW-1185">Reference proteome</keyword>
<organism evidence="1 2">
    <name type="scientific">Candidatus Rhodobacter oscarellae</name>
    <dbReference type="NCBI Taxonomy" id="1675527"/>
    <lineage>
        <taxon>Bacteria</taxon>
        <taxon>Pseudomonadati</taxon>
        <taxon>Pseudomonadota</taxon>
        <taxon>Alphaproteobacteria</taxon>
        <taxon>Rhodobacterales</taxon>
        <taxon>Rhodobacter group</taxon>
        <taxon>Rhodobacter</taxon>
    </lineage>
</organism>
<protein>
    <submittedName>
        <fullName evidence="1">Uncharacterized protein</fullName>
    </submittedName>
</protein>